<proteinExistence type="predicted"/>
<comment type="caution">
    <text evidence="3">The sequence shown here is derived from an EMBL/GenBank/DDBJ whole genome shotgun (WGS) entry which is preliminary data.</text>
</comment>
<gene>
    <name evidence="3" type="ORF">GOOTI_051_00040</name>
</gene>
<organism evidence="3 4">
    <name type="scientific">Gordonia otitidis (strain DSM 44809 / CCUG 52243 / JCM 12355 / NBRC 100426 / IFM 10032)</name>
    <dbReference type="NCBI Taxonomy" id="1108044"/>
    <lineage>
        <taxon>Bacteria</taxon>
        <taxon>Bacillati</taxon>
        <taxon>Actinomycetota</taxon>
        <taxon>Actinomycetes</taxon>
        <taxon>Mycobacteriales</taxon>
        <taxon>Gordoniaceae</taxon>
        <taxon>Gordonia</taxon>
    </lineage>
</organism>
<feature type="compositionally biased region" description="Acidic residues" evidence="1">
    <location>
        <begin position="207"/>
        <end position="227"/>
    </location>
</feature>
<evidence type="ECO:0000256" key="1">
    <source>
        <dbReference type="SAM" id="MobiDB-lite"/>
    </source>
</evidence>
<evidence type="ECO:0000313" key="3">
    <source>
        <dbReference type="EMBL" id="GAB33213.1"/>
    </source>
</evidence>
<feature type="region of interest" description="Disordered" evidence="1">
    <location>
        <begin position="203"/>
        <end position="230"/>
    </location>
</feature>
<feature type="transmembrane region" description="Helical" evidence="2">
    <location>
        <begin position="265"/>
        <end position="287"/>
    </location>
</feature>
<keyword evidence="2" id="KW-0812">Transmembrane</keyword>
<evidence type="ECO:0000256" key="2">
    <source>
        <dbReference type="SAM" id="Phobius"/>
    </source>
</evidence>
<keyword evidence="2" id="KW-1133">Transmembrane helix</keyword>
<dbReference type="EMBL" id="BAFB01000051">
    <property type="protein sequence ID" value="GAB33213.1"/>
    <property type="molecule type" value="Genomic_DNA"/>
</dbReference>
<keyword evidence="2" id="KW-0472">Membrane</keyword>
<sequence length="288" mass="30030">MTYPMPANNHRPRREIVATDVAGFPDSAAAAGVPQGWSDVAVEAMSVSAIDLQYDPDDPSDAALVITLAGTSRSVDCEYTLTEMKSWWLRGGLAAQHAAVDQARTGAQRVDDGQTEPTGLVVANISVGAHLSVGAVEIRYSAADPSDAALAAVITCDGVDAVDIEYPLTEVKATRLRNAAANQYLAVCELQGVEGNNGVEVASWESSDAETDPDNELGDTSSDDAEGSDAQRSRIAAIKDPLNLNTLIASHAEGSEIRGIPVGKLLFWGLLALFAISAAIGLVSILLG</sequence>
<protein>
    <submittedName>
        <fullName evidence="3">Uncharacterized protein</fullName>
    </submittedName>
</protein>
<dbReference type="STRING" id="1108044.GOOTI_051_00040"/>
<dbReference type="Proteomes" id="UP000005038">
    <property type="component" value="Unassembled WGS sequence"/>
</dbReference>
<reference evidence="3" key="1">
    <citation type="submission" date="2012-02" db="EMBL/GenBank/DDBJ databases">
        <title>Whole genome shotgun sequence of Gordonia otitidis NBRC 100426.</title>
        <authorList>
            <person name="Yoshida I."/>
            <person name="Hosoyama A."/>
            <person name="Tsuchikane K."/>
            <person name="Katsumata H."/>
            <person name="Yamazaki S."/>
            <person name="Fujita N."/>
        </authorList>
    </citation>
    <scope>NUCLEOTIDE SEQUENCE [LARGE SCALE GENOMIC DNA]</scope>
    <source>
        <strain evidence="3">NBRC 100426</strain>
    </source>
</reference>
<accession>H5TIA5</accession>
<dbReference type="RefSeq" id="WP_007237472.1">
    <property type="nucleotide sequence ID" value="NZ_BAFB01000051.1"/>
</dbReference>
<name>H5TIA5_GORO1</name>
<evidence type="ECO:0000313" key="4">
    <source>
        <dbReference type="Proteomes" id="UP000005038"/>
    </source>
</evidence>
<dbReference type="AlphaFoldDB" id="H5TIA5"/>
<keyword evidence="4" id="KW-1185">Reference proteome</keyword>